<dbReference type="SUPFAM" id="SSF54695">
    <property type="entry name" value="POZ domain"/>
    <property type="match status" value="1"/>
</dbReference>
<keyword evidence="4" id="KW-1185">Reference proteome</keyword>
<name>A0A015K2Y6_RHIIW</name>
<dbReference type="SMART" id="SM00225">
    <property type="entry name" value="BTB"/>
    <property type="match status" value="1"/>
</dbReference>
<feature type="domain" description="TLDc" evidence="2">
    <location>
        <begin position="294"/>
        <end position="463"/>
    </location>
</feature>
<feature type="domain" description="BTB" evidence="1">
    <location>
        <begin position="24"/>
        <end position="97"/>
    </location>
</feature>
<proteinExistence type="predicted"/>
<dbReference type="AlphaFoldDB" id="A0A015K2Y6"/>
<dbReference type="InterPro" id="IPR052407">
    <property type="entry name" value="BTB_POZ_domain_cont_9"/>
</dbReference>
<dbReference type="Proteomes" id="UP000022910">
    <property type="component" value="Unassembled WGS sequence"/>
</dbReference>
<dbReference type="PROSITE" id="PS50097">
    <property type="entry name" value="BTB"/>
    <property type="match status" value="1"/>
</dbReference>
<dbReference type="InterPro" id="IPR006571">
    <property type="entry name" value="TLDc_dom"/>
</dbReference>
<evidence type="ECO:0000259" key="1">
    <source>
        <dbReference type="PROSITE" id="PS50097"/>
    </source>
</evidence>
<sequence>MADNKLLQKLSQSLLEILNDEEYYDITIEVGNSPDVKIFRAHMVILNYRSSYFRRILSTDKKKKFDYFVHIKLLNISSEIFQSVLRYIYGGELLLEEYDDSDIIKILMAANELGLEELTLYIESFLIKNRINWLEQNFDLIYHISFENDSFFKFQKFCIDFILKDPIKILNSLNFSIIPEKLLVLLIQRNNLQMTEIQVWEYIVKWGLAQNPKLPSDPTSYSKNEFKVLKNTLQQFIPLIRFQNLTSREFFKKVLPYEEILPKELYISLLDHFTVNDIKRIESLTIKSKNIDSKIISFQHVELISKWIDRLGSKDKLTSSYKFVLLYRDTRDGSDGMFDRFRNFHEICDNKSRTLTIIKLKDSEEIIGGYNPIKWKSDDSHGITKDSFIFSLSNDNFILSRVRNDKRAIFNGLCYGPSFGDRDLYLCKTLGGELKLVCRQKSYEKQIRETDATFLEFEVFQIMLD</sequence>
<dbReference type="PANTHER" id="PTHR46306">
    <property type="entry name" value="BTB/POZ DOMAIN-CONTAINING PROTEIN 9"/>
    <property type="match status" value="1"/>
</dbReference>
<evidence type="ECO:0000313" key="4">
    <source>
        <dbReference type="Proteomes" id="UP000022910"/>
    </source>
</evidence>
<reference evidence="3 4" key="1">
    <citation type="submission" date="2014-02" db="EMBL/GenBank/DDBJ databases">
        <title>Single nucleus genome sequencing reveals high similarity among nuclei of an endomycorrhizal fungus.</title>
        <authorList>
            <person name="Lin K."/>
            <person name="Geurts R."/>
            <person name="Zhang Z."/>
            <person name="Limpens E."/>
            <person name="Saunders D.G."/>
            <person name="Mu D."/>
            <person name="Pang E."/>
            <person name="Cao H."/>
            <person name="Cha H."/>
            <person name="Lin T."/>
            <person name="Zhou Q."/>
            <person name="Shang Y."/>
            <person name="Li Y."/>
            <person name="Ivanov S."/>
            <person name="Sharma T."/>
            <person name="Velzen R.V."/>
            <person name="Ruijter N.D."/>
            <person name="Aanen D.K."/>
            <person name="Win J."/>
            <person name="Kamoun S."/>
            <person name="Bisseling T."/>
            <person name="Huang S."/>
        </authorList>
    </citation>
    <scope>NUCLEOTIDE SEQUENCE [LARGE SCALE GENOMIC DNA]</scope>
    <source>
        <strain evidence="4">DAOM197198w</strain>
    </source>
</reference>
<dbReference type="EMBL" id="JEMT01028765">
    <property type="protein sequence ID" value="EXX53781.1"/>
    <property type="molecule type" value="Genomic_DNA"/>
</dbReference>
<organism evidence="3 4">
    <name type="scientific">Rhizophagus irregularis (strain DAOM 197198w)</name>
    <name type="common">Glomus intraradices</name>
    <dbReference type="NCBI Taxonomy" id="1432141"/>
    <lineage>
        <taxon>Eukaryota</taxon>
        <taxon>Fungi</taxon>
        <taxon>Fungi incertae sedis</taxon>
        <taxon>Mucoromycota</taxon>
        <taxon>Glomeromycotina</taxon>
        <taxon>Glomeromycetes</taxon>
        <taxon>Glomerales</taxon>
        <taxon>Glomeraceae</taxon>
        <taxon>Rhizophagus</taxon>
    </lineage>
</organism>
<dbReference type="PROSITE" id="PS51886">
    <property type="entry name" value="TLDC"/>
    <property type="match status" value="1"/>
</dbReference>
<dbReference type="Gene3D" id="3.30.710.10">
    <property type="entry name" value="Potassium Channel Kv1.1, Chain A"/>
    <property type="match status" value="1"/>
</dbReference>
<dbReference type="Pfam" id="PF00651">
    <property type="entry name" value="BTB"/>
    <property type="match status" value="1"/>
</dbReference>
<protein>
    <recommendedName>
        <fullName evidence="5">Kelch-like protein 17</fullName>
    </recommendedName>
</protein>
<dbReference type="PANTHER" id="PTHR46306:SF1">
    <property type="entry name" value="BTB_POZ DOMAIN-CONTAINING PROTEIN 9"/>
    <property type="match status" value="1"/>
</dbReference>
<dbReference type="HOGENOM" id="CLU_021542_0_2_1"/>
<dbReference type="Gene3D" id="1.25.40.420">
    <property type="match status" value="1"/>
</dbReference>
<comment type="caution">
    <text evidence="3">The sequence shown here is derived from an EMBL/GenBank/DDBJ whole genome shotgun (WGS) entry which is preliminary data.</text>
</comment>
<dbReference type="InterPro" id="IPR011333">
    <property type="entry name" value="SKP1/BTB/POZ_sf"/>
</dbReference>
<evidence type="ECO:0000259" key="2">
    <source>
        <dbReference type="PROSITE" id="PS51886"/>
    </source>
</evidence>
<dbReference type="InterPro" id="IPR000210">
    <property type="entry name" value="BTB/POZ_dom"/>
</dbReference>
<evidence type="ECO:0008006" key="5">
    <source>
        <dbReference type="Google" id="ProtNLM"/>
    </source>
</evidence>
<dbReference type="Pfam" id="PF07534">
    <property type="entry name" value="TLD"/>
    <property type="match status" value="1"/>
</dbReference>
<gene>
    <name evidence="3" type="ORF">RirG_240750</name>
</gene>
<dbReference type="CDD" id="cd18186">
    <property type="entry name" value="BTB_POZ_ZBTB_KLHL-like"/>
    <property type="match status" value="1"/>
</dbReference>
<accession>A0A015K2Y6</accession>
<dbReference type="GO" id="GO:0005737">
    <property type="term" value="C:cytoplasm"/>
    <property type="evidence" value="ECO:0007669"/>
    <property type="project" value="TreeGrafter"/>
</dbReference>
<evidence type="ECO:0000313" key="3">
    <source>
        <dbReference type="EMBL" id="EXX53781.1"/>
    </source>
</evidence>